<evidence type="ECO:0000313" key="2">
    <source>
        <dbReference type="EMBL" id="KAJ3701442.1"/>
    </source>
</evidence>
<gene>
    <name evidence="2" type="ORF">LUZ61_005147</name>
</gene>
<name>A0AAD6EU96_9POAL</name>
<protein>
    <recommendedName>
        <fullName evidence="1">NB-ARC domain-containing protein</fullName>
    </recommendedName>
</protein>
<dbReference type="PANTHER" id="PTHR36766">
    <property type="entry name" value="PLANT BROAD-SPECTRUM MILDEW RESISTANCE PROTEIN RPW8"/>
    <property type="match status" value="1"/>
</dbReference>
<evidence type="ECO:0000259" key="1">
    <source>
        <dbReference type="Pfam" id="PF00931"/>
    </source>
</evidence>
<organism evidence="2 3">
    <name type="scientific">Rhynchospora tenuis</name>
    <dbReference type="NCBI Taxonomy" id="198213"/>
    <lineage>
        <taxon>Eukaryota</taxon>
        <taxon>Viridiplantae</taxon>
        <taxon>Streptophyta</taxon>
        <taxon>Embryophyta</taxon>
        <taxon>Tracheophyta</taxon>
        <taxon>Spermatophyta</taxon>
        <taxon>Magnoliopsida</taxon>
        <taxon>Liliopsida</taxon>
        <taxon>Poales</taxon>
        <taxon>Cyperaceae</taxon>
        <taxon>Cyperoideae</taxon>
        <taxon>Rhynchosporeae</taxon>
        <taxon>Rhynchospora</taxon>
    </lineage>
</organism>
<dbReference type="InterPro" id="IPR002182">
    <property type="entry name" value="NB-ARC"/>
</dbReference>
<dbReference type="Pfam" id="PF00931">
    <property type="entry name" value="NB-ARC"/>
    <property type="match status" value="1"/>
</dbReference>
<dbReference type="Proteomes" id="UP001210211">
    <property type="component" value="Unassembled WGS sequence"/>
</dbReference>
<dbReference type="GO" id="GO:0043531">
    <property type="term" value="F:ADP binding"/>
    <property type="evidence" value="ECO:0007669"/>
    <property type="project" value="InterPro"/>
</dbReference>
<evidence type="ECO:0000313" key="3">
    <source>
        <dbReference type="Proteomes" id="UP001210211"/>
    </source>
</evidence>
<comment type="caution">
    <text evidence="2">The sequence shown here is derived from an EMBL/GenBank/DDBJ whole genome shotgun (WGS) entry which is preliminary data.</text>
</comment>
<dbReference type="AlphaFoldDB" id="A0AAD6EU96"/>
<dbReference type="EMBL" id="JAMRDG010000001">
    <property type="protein sequence ID" value="KAJ3701442.1"/>
    <property type="molecule type" value="Genomic_DNA"/>
</dbReference>
<proteinExistence type="predicted"/>
<dbReference type="PANTHER" id="PTHR36766:SF60">
    <property type="entry name" value="NB-ARC DOMAIN-CONTAINING PROTEIN"/>
    <property type="match status" value="1"/>
</dbReference>
<dbReference type="InterPro" id="IPR027417">
    <property type="entry name" value="P-loop_NTPase"/>
</dbReference>
<feature type="domain" description="NB-ARC" evidence="1">
    <location>
        <begin position="211"/>
        <end position="342"/>
    </location>
</feature>
<dbReference type="SUPFAM" id="SSF52540">
    <property type="entry name" value="P-loop containing nucleoside triphosphate hydrolases"/>
    <property type="match status" value="1"/>
</dbReference>
<accession>A0AAD6EU96</accession>
<dbReference type="PRINTS" id="PR00364">
    <property type="entry name" value="DISEASERSIST"/>
</dbReference>
<reference evidence="2 3" key="1">
    <citation type="journal article" date="2022" name="Cell">
        <title>Repeat-based holocentromeres influence genome architecture and karyotype evolution.</title>
        <authorList>
            <person name="Hofstatter P.G."/>
            <person name="Thangavel G."/>
            <person name="Lux T."/>
            <person name="Neumann P."/>
            <person name="Vondrak T."/>
            <person name="Novak P."/>
            <person name="Zhang M."/>
            <person name="Costa L."/>
            <person name="Castellani M."/>
            <person name="Scott A."/>
            <person name="Toegelov H."/>
            <person name="Fuchs J."/>
            <person name="Mata-Sucre Y."/>
            <person name="Dias Y."/>
            <person name="Vanzela A.L.L."/>
            <person name="Huettel B."/>
            <person name="Almeida C.C.S."/>
            <person name="Simkova H."/>
            <person name="Souza G."/>
            <person name="Pedrosa-Harand A."/>
            <person name="Macas J."/>
            <person name="Mayer K.F.X."/>
            <person name="Houben A."/>
            <person name="Marques A."/>
        </authorList>
    </citation>
    <scope>NUCLEOTIDE SEQUENCE [LARGE SCALE GENOMIC DNA]</scope>
    <source>
        <strain evidence="2">RhyTen1mFocal</strain>
    </source>
</reference>
<keyword evidence="3" id="KW-1185">Reference proteome</keyword>
<sequence length="435" mass="48844">MAGPEAVGLAALGWVASPVIKEFVSKVISYLGSDIADGLEELETILLPQFQLTIRAAQNSTDKDKLDKLAKWLDRLKNAYYDAEAILHELEYEHLKRQANGDSEKQLQVRISSPPIIKPLAKVTRKVRQKVSLLSPQKRRLLAQLNKLKKIATEAEKFCKLLEIQSGNDKGAPIHNKFSETSSILHDKVFGRDEVRDLIIKYLLDEQAESSSRSYSVVAITGIGGAGKTTLAQYIYNDEIVQKYFGVRMWLCLSENKDIKEYTKEMIWCASGKKCEDIPNLDLLHKNLKEILSESKRILLVLDNILYDKKKEHEWDNFFAPFASKGGIFGIMVTSREAIFPNALSRGNLITIELPELSPNDFKSLFWYYAMNGLEISGSLKTDLRDIGDHIAGKISKSPLAAKLIGFNAYLLCAIGASFWSLTNRRNAGLQLSLC</sequence>
<dbReference type="Gene3D" id="3.40.50.300">
    <property type="entry name" value="P-loop containing nucleotide triphosphate hydrolases"/>
    <property type="match status" value="1"/>
</dbReference>